<keyword evidence="2" id="KW-0325">Glycoprotein</keyword>
<dbReference type="PANTHER" id="PTHR10680:SF14">
    <property type="entry name" value="PEPTIDYL-GLYCINE ALPHA-AMIDATING MONOOXYGENASE"/>
    <property type="match status" value="1"/>
</dbReference>
<name>A0A1J5DM05_9BACT</name>
<dbReference type="InterPro" id="IPR047589">
    <property type="entry name" value="DUF11_rpt"/>
</dbReference>
<gene>
    <name evidence="5" type="ORF">AUJ95_08490</name>
</gene>
<dbReference type="InterPro" id="IPR011042">
    <property type="entry name" value="6-blade_b-propeller_TolB-like"/>
</dbReference>
<dbReference type="EMBL" id="MNYI01000218">
    <property type="protein sequence ID" value="OIP37217.1"/>
    <property type="molecule type" value="Genomic_DNA"/>
</dbReference>
<reference evidence="5 6" key="1">
    <citation type="journal article" date="2016" name="Environ. Microbiol.">
        <title>Genomic resolution of a cold subsurface aquifer community provides metabolic insights for novel microbes adapted to high CO concentrations.</title>
        <authorList>
            <person name="Probst A.J."/>
            <person name="Castelle C.J."/>
            <person name="Singh A."/>
            <person name="Brown C.T."/>
            <person name="Anantharaman K."/>
            <person name="Sharon I."/>
            <person name="Hug L.A."/>
            <person name="Burstein D."/>
            <person name="Emerson J.B."/>
            <person name="Thomas B.C."/>
            <person name="Banfield J.F."/>
        </authorList>
    </citation>
    <scope>NUCLEOTIDE SEQUENCE [LARGE SCALE GENOMIC DNA]</scope>
    <source>
        <strain evidence="5">CG2_30_40_21</strain>
    </source>
</reference>
<evidence type="ECO:0000313" key="6">
    <source>
        <dbReference type="Proteomes" id="UP000183085"/>
    </source>
</evidence>
<dbReference type="InterPro" id="IPR001434">
    <property type="entry name" value="OmcB-like_DUF11"/>
</dbReference>
<evidence type="ECO:0000256" key="3">
    <source>
        <dbReference type="SAM" id="SignalP"/>
    </source>
</evidence>
<dbReference type="SUPFAM" id="SSF101898">
    <property type="entry name" value="NHL repeat"/>
    <property type="match status" value="1"/>
</dbReference>
<evidence type="ECO:0000256" key="2">
    <source>
        <dbReference type="ARBA" id="ARBA00023180"/>
    </source>
</evidence>
<feature type="domain" description="DUF11" evidence="4">
    <location>
        <begin position="384"/>
        <end position="487"/>
    </location>
</feature>
<dbReference type="PANTHER" id="PTHR10680">
    <property type="entry name" value="PEPTIDYL-GLYCINE ALPHA-AMIDATING MONOOXYGENASE"/>
    <property type="match status" value="1"/>
</dbReference>
<dbReference type="Proteomes" id="UP000183085">
    <property type="component" value="Unassembled WGS sequence"/>
</dbReference>
<dbReference type="Gene3D" id="2.120.10.30">
    <property type="entry name" value="TolB, C-terminal domain"/>
    <property type="match status" value="1"/>
</dbReference>
<dbReference type="NCBIfam" id="TIGR01451">
    <property type="entry name" value="B_ant_repeat"/>
    <property type="match status" value="1"/>
</dbReference>
<sequence>MMKKGMNWLLGIGALVCWMMLSVSQMANATSTTNLLITDTINRRVIEVNPITHNIVWQYGQTGVWGTGTNQLSCPYEATKLMNGNVLIADTENNHRVIEVQPTGTSGGTIVWQYGQTGVSGSGTNQLYCPNDVQKLDNGNVLIVDSNNHRVLEVQPTYPTGGSIVWQYNGTSSESLKEAERLVDGTTLICQGSRVMIVSSTGTTRWSYELTSPTDAKKLLNGNILIADNPQVIELQPIGTSGGTIPNRVIEVQPIGTSGGTIVWQYGTGTSGSGVNQLNYPFEAIRLANGNTMIADGNNYRVIEVRTTDYPSFTAGSIVWQQGQIGISGSGWNQLGVAVKDVEEMWLGILNQVRVEYKNMANVPQPVVTAWVFMPLIPALPPVLEVTKTVSPSGTQTTGTMLTYTIAYNNIGQGTAIDVAFTDAIPAGTVYGTGTAVIATGPTGTIAYSHDGISYNGVDSTPVTHIRWSIPTIGPGVSGTLQFSVTIK</sequence>
<feature type="signal peptide" evidence="3">
    <location>
        <begin position="1"/>
        <end position="29"/>
    </location>
</feature>
<proteinExistence type="predicted"/>
<evidence type="ECO:0000256" key="1">
    <source>
        <dbReference type="ARBA" id="ARBA00022729"/>
    </source>
</evidence>
<evidence type="ECO:0000313" key="5">
    <source>
        <dbReference type="EMBL" id="OIP37217.1"/>
    </source>
</evidence>
<keyword evidence="1 3" id="KW-0732">Signal</keyword>
<accession>A0A1J5DM05</accession>
<organism evidence="5 6">
    <name type="scientific">Candidatus Desantisbacteria bacterium CG2_30_40_21</name>
    <dbReference type="NCBI Taxonomy" id="1817895"/>
    <lineage>
        <taxon>Bacteria</taxon>
        <taxon>Candidatus Desantisiibacteriota</taxon>
    </lineage>
</organism>
<evidence type="ECO:0000259" key="4">
    <source>
        <dbReference type="Pfam" id="PF01345"/>
    </source>
</evidence>
<protein>
    <recommendedName>
        <fullName evidence="4">DUF11 domain-containing protein</fullName>
    </recommendedName>
</protein>
<dbReference type="STRING" id="1817895.AUJ95_08490"/>
<feature type="chain" id="PRO_5013312337" description="DUF11 domain-containing protein" evidence="3">
    <location>
        <begin position="30"/>
        <end position="488"/>
    </location>
</feature>
<dbReference type="GO" id="GO:0005576">
    <property type="term" value="C:extracellular region"/>
    <property type="evidence" value="ECO:0007669"/>
    <property type="project" value="TreeGrafter"/>
</dbReference>
<dbReference type="AlphaFoldDB" id="A0A1J5DM05"/>
<comment type="caution">
    <text evidence="5">The sequence shown here is derived from an EMBL/GenBank/DDBJ whole genome shotgun (WGS) entry which is preliminary data.</text>
</comment>
<dbReference type="Pfam" id="PF01345">
    <property type="entry name" value="DUF11"/>
    <property type="match status" value="1"/>
</dbReference>